<organism evidence="2 3">
    <name type="scientific">Gossypium tomentosum</name>
    <name type="common">Hawaiian cotton</name>
    <name type="synonym">Gossypium sandvicense</name>
    <dbReference type="NCBI Taxonomy" id="34277"/>
    <lineage>
        <taxon>Eukaryota</taxon>
        <taxon>Viridiplantae</taxon>
        <taxon>Streptophyta</taxon>
        <taxon>Embryophyta</taxon>
        <taxon>Tracheophyta</taxon>
        <taxon>Spermatophyta</taxon>
        <taxon>Magnoliopsida</taxon>
        <taxon>eudicotyledons</taxon>
        <taxon>Gunneridae</taxon>
        <taxon>Pentapetalae</taxon>
        <taxon>rosids</taxon>
        <taxon>malvids</taxon>
        <taxon>Malvales</taxon>
        <taxon>Malvaceae</taxon>
        <taxon>Malvoideae</taxon>
        <taxon>Gossypium</taxon>
    </lineage>
</organism>
<dbReference type="Proteomes" id="UP000322667">
    <property type="component" value="Chromosome A01"/>
</dbReference>
<dbReference type="EMBL" id="CM017610">
    <property type="protein sequence ID" value="TYI42187.1"/>
    <property type="molecule type" value="Genomic_DNA"/>
</dbReference>
<gene>
    <name evidence="2" type="ORF">ES332_A01G080200v1</name>
</gene>
<accession>A0A5D2RMW0</accession>
<evidence type="ECO:0000313" key="2">
    <source>
        <dbReference type="EMBL" id="TYI42187.1"/>
    </source>
</evidence>
<protein>
    <submittedName>
        <fullName evidence="2">Uncharacterized protein</fullName>
    </submittedName>
</protein>
<evidence type="ECO:0000256" key="1">
    <source>
        <dbReference type="SAM" id="MobiDB-lite"/>
    </source>
</evidence>
<proteinExistence type="predicted"/>
<feature type="region of interest" description="Disordered" evidence="1">
    <location>
        <begin position="79"/>
        <end position="105"/>
    </location>
</feature>
<sequence>MEWDLIEWCRKEGGTIYENHPFKTKTGGPDMRSLSNSLSLSSSSDDRVLSLPAAPPLHSVAGYAQKWAFQPHFKAPLKAKPSASYKKQKKRTLTPLSNPIATTEKAFRRHVRGDSGVRGVGEQWLAREVAEHAWGGQWWERRPQ</sequence>
<name>A0A5D2RMW0_GOSTO</name>
<feature type="region of interest" description="Disordered" evidence="1">
    <location>
        <begin position="20"/>
        <end position="44"/>
    </location>
</feature>
<keyword evidence="3" id="KW-1185">Reference proteome</keyword>
<reference evidence="2 3" key="1">
    <citation type="submission" date="2019-07" db="EMBL/GenBank/DDBJ databases">
        <title>WGS assembly of Gossypium tomentosum.</title>
        <authorList>
            <person name="Chen Z.J."/>
            <person name="Sreedasyam A."/>
            <person name="Ando A."/>
            <person name="Song Q."/>
            <person name="De L."/>
            <person name="Hulse-Kemp A."/>
            <person name="Ding M."/>
            <person name="Ye W."/>
            <person name="Kirkbride R."/>
            <person name="Jenkins J."/>
            <person name="Plott C."/>
            <person name="Lovell J."/>
            <person name="Lin Y.-M."/>
            <person name="Vaughn R."/>
            <person name="Liu B."/>
            <person name="Li W."/>
            <person name="Simpson S."/>
            <person name="Scheffler B."/>
            <person name="Saski C."/>
            <person name="Grover C."/>
            <person name="Hu G."/>
            <person name="Conover J."/>
            <person name="Carlson J."/>
            <person name="Shu S."/>
            <person name="Boston L."/>
            <person name="Williams M."/>
            <person name="Peterson D."/>
            <person name="Mcgee K."/>
            <person name="Jones D."/>
            <person name="Wendel J."/>
            <person name="Stelly D."/>
            <person name="Grimwood J."/>
            <person name="Schmutz J."/>
        </authorList>
    </citation>
    <scope>NUCLEOTIDE SEQUENCE [LARGE SCALE GENOMIC DNA]</scope>
    <source>
        <strain evidence="2">7179.01</strain>
    </source>
</reference>
<feature type="compositionally biased region" description="Low complexity" evidence="1">
    <location>
        <begin position="32"/>
        <end position="43"/>
    </location>
</feature>
<dbReference type="AlphaFoldDB" id="A0A5D2RMW0"/>
<evidence type="ECO:0000313" key="3">
    <source>
        <dbReference type="Proteomes" id="UP000322667"/>
    </source>
</evidence>